<dbReference type="AlphaFoldDB" id="V8QVG8"/>
<dbReference type="RefSeq" id="WP_024005204.1">
    <property type="nucleotide sequence ID" value="NZ_KI650979.1"/>
</dbReference>
<dbReference type="InterPro" id="IPR023772">
    <property type="entry name" value="DNA-bd_HTH_TetR-type_CS"/>
</dbReference>
<dbReference type="SUPFAM" id="SSF46689">
    <property type="entry name" value="Homeodomain-like"/>
    <property type="match status" value="1"/>
</dbReference>
<dbReference type="OrthoDB" id="6684185at2"/>
<keyword evidence="3 5" id="KW-0238">DNA-binding</keyword>
<dbReference type="Gene3D" id="1.10.357.10">
    <property type="entry name" value="Tetracycline Repressor, domain 2"/>
    <property type="match status" value="1"/>
</dbReference>
<evidence type="ECO:0000313" key="8">
    <source>
        <dbReference type="Proteomes" id="UP000018733"/>
    </source>
</evidence>
<feature type="domain" description="HTH tetR-type" evidence="6">
    <location>
        <begin position="1"/>
        <end position="61"/>
    </location>
</feature>
<evidence type="ECO:0000259" key="6">
    <source>
        <dbReference type="PROSITE" id="PS50977"/>
    </source>
</evidence>
<dbReference type="GO" id="GO:0000976">
    <property type="term" value="F:transcription cis-regulatory region binding"/>
    <property type="evidence" value="ECO:0007669"/>
    <property type="project" value="TreeGrafter"/>
</dbReference>
<dbReference type="PATRIC" id="fig|1424334.3.peg.2250"/>
<dbReference type="InterPro" id="IPR036271">
    <property type="entry name" value="Tet_transcr_reg_TetR-rel_C_sf"/>
</dbReference>
<dbReference type="Pfam" id="PF00440">
    <property type="entry name" value="TetR_N"/>
    <property type="match status" value="1"/>
</dbReference>
<reference evidence="7 8" key="1">
    <citation type="journal article" date="2014" name="Genome Announc.">
        <title>Draft Genome Sequence of Advenella kashmirensis Strain W13003, a Polycyclic Aromatic Hydrocarbon-Degrading Bacterium.</title>
        <authorList>
            <person name="Wang X."/>
            <person name="Jin D."/>
            <person name="Zhou L."/>
            <person name="Wu L."/>
            <person name="An W."/>
            <person name="Zhao L."/>
        </authorList>
    </citation>
    <scope>NUCLEOTIDE SEQUENCE [LARGE SCALE GENOMIC DNA]</scope>
    <source>
        <strain evidence="7 8">W13003</strain>
    </source>
</reference>
<organism evidence="7 8">
    <name type="scientific">Advenella kashmirensis W13003</name>
    <dbReference type="NCBI Taxonomy" id="1424334"/>
    <lineage>
        <taxon>Bacteria</taxon>
        <taxon>Pseudomonadati</taxon>
        <taxon>Pseudomonadota</taxon>
        <taxon>Betaproteobacteria</taxon>
        <taxon>Burkholderiales</taxon>
        <taxon>Alcaligenaceae</taxon>
    </lineage>
</organism>
<dbReference type="PRINTS" id="PR00455">
    <property type="entry name" value="HTHTETR"/>
</dbReference>
<dbReference type="InterPro" id="IPR041586">
    <property type="entry name" value="PsrA_TetR_C"/>
</dbReference>
<keyword evidence="4" id="KW-0804">Transcription</keyword>
<dbReference type="InterPro" id="IPR001647">
    <property type="entry name" value="HTH_TetR"/>
</dbReference>
<evidence type="ECO:0000313" key="7">
    <source>
        <dbReference type="EMBL" id="ETF03348.1"/>
    </source>
</evidence>
<dbReference type="PANTHER" id="PTHR30055:SF235">
    <property type="entry name" value="TRANSCRIPTIONAL REGULATORY PROTEIN"/>
    <property type="match status" value="1"/>
</dbReference>
<proteinExistence type="predicted"/>
<keyword evidence="1" id="KW-0678">Repressor</keyword>
<feature type="DNA-binding region" description="H-T-H motif" evidence="5">
    <location>
        <begin position="24"/>
        <end position="43"/>
    </location>
</feature>
<dbReference type="SUPFAM" id="SSF48498">
    <property type="entry name" value="Tetracyclin repressor-like, C-terminal domain"/>
    <property type="match status" value="1"/>
</dbReference>
<dbReference type="eggNOG" id="COG1309">
    <property type="taxonomic scope" value="Bacteria"/>
</dbReference>
<dbReference type="EMBL" id="AYXT01000009">
    <property type="protein sequence ID" value="ETF03348.1"/>
    <property type="molecule type" value="Genomic_DNA"/>
</dbReference>
<name>V8QVG8_9BURK</name>
<dbReference type="STRING" id="1424334.W822_11190"/>
<keyword evidence="8" id="KW-1185">Reference proteome</keyword>
<dbReference type="GO" id="GO:0003700">
    <property type="term" value="F:DNA-binding transcription factor activity"/>
    <property type="evidence" value="ECO:0007669"/>
    <property type="project" value="TreeGrafter"/>
</dbReference>
<dbReference type="Pfam" id="PF17939">
    <property type="entry name" value="TetR_C_30"/>
    <property type="match status" value="1"/>
</dbReference>
<evidence type="ECO:0000256" key="4">
    <source>
        <dbReference type="ARBA" id="ARBA00023163"/>
    </source>
</evidence>
<comment type="caution">
    <text evidence="7">The sequence shown here is derived from an EMBL/GenBank/DDBJ whole genome shotgun (WGS) entry which is preliminary data.</text>
</comment>
<dbReference type="PROSITE" id="PS50977">
    <property type="entry name" value="HTH_TETR_2"/>
    <property type="match status" value="1"/>
</dbReference>
<dbReference type="HOGENOM" id="CLU_069356_19_1_4"/>
<accession>V8QVG8</accession>
<dbReference type="Proteomes" id="UP000018733">
    <property type="component" value="Unassembled WGS sequence"/>
</dbReference>
<dbReference type="InterPro" id="IPR009057">
    <property type="entry name" value="Homeodomain-like_sf"/>
</dbReference>
<gene>
    <name evidence="7" type="ORF">W822_11190</name>
</gene>
<keyword evidence="2" id="KW-0805">Transcription regulation</keyword>
<protein>
    <submittedName>
        <fullName evidence="7">TetR family transcriptional regulator</fullName>
    </submittedName>
</protein>
<evidence type="ECO:0000256" key="2">
    <source>
        <dbReference type="ARBA" id="ARBA00023015"/>
    </source>
</evidence>
<evidence type="ECO:0000256" key="3">
    <source>
        <dbReference type="ARBA" id="ARBA00023125"/>
    </source>
</evidence>
<evidence type="ECO:0000256" key="1">
    <source>
        <dbReference type="ARBA" id="ARBA00022491"/>
    </source>
</evidence>
<evidence type="ECO:0000256" key="5">
    <source>
        <dbReference type="PROSITE-ProRule" id="PRU00335"/>
    </source>
</evidence>
<sequence length="214" mass="23458">MSTKDKITASALSLFATRGFDATTLKDITTLADVNVAAIHYHFGTKEDLIRVVLESVAQPVNMLRTQALEKLSGEGALTLERIVEALVAPPIRHSLQTTGDSRLLIRLLMQARALPQEATNAAIFEQYDAMALLFVDAFMKASPGLNRAEAFWRYSFTIGAMMYIISDGDKNYHRLNRLSDGLCDTDDPDVIVKQLVAFIVAGFSAPNVSTPAH</sequence>
<dbReference type="InterPro" id="IPR050109">
    <property type="entry name" value="HTH-type_TetR-like_transc_reg"/>
</dbReference>
<dbReference type="PANTHER" id="PTHR30055">
    <property type="entry name" value="HTH-TYPE TRANSCRIPTIONAL REGULATOR RUTR"/>
    <property type="match status" value="1"/>
</dbReference>
<dbReference type="PROSITE" id="PS01081">
    <property type="entry name" value="HTH_TETR_1"/>
    <property type="match status" value="1"/>
</dbReference>